<dbReference type="AlphaFoldDB" id="A0A6N4TL76"/>
<feature type="transmembrane region" description="Helical" evidence="1">
    <location>
        <begin position="141"/>
        <end position="159"/>
    </location>
</feature>
<feature type="transmembrane region" description="Helical" evidence="1">
    <location>
        <begin position="41"/>
        <end position="66"/>
    </location>
</feature>
<keyword evidence="1" id="KW-0472">Membrane</keyword>
<evidence type="ECO:0000256" key="1">
    <source>
        <dbReference type="SAM" id="Phobius"/>
    </source>
</evidence>
<gene>
    <name evidence="3" type="ORF">Aargi30884_27130</name>
</gene>
<dbReference type="SUPFAM" id="SSF48317">
    <property type="entry name" value="Acid phosphatase/Vanadium-dependent haloperoxidase"/>
    <property type="match status" value="1"/>
</dbReference>
<dbReference type="Proteomes" id="UP000464754">
    <property type="component" value="Chromosome"/>
</dbReference>
<accession>A0A6N4TL76</accession>
<dbReference type="Gene3D" id="1.20.144.10">
    <property type="entry name" value="Phosphatidic acid phosphatase type 2/haloperoxidase"/>
    <property type="match status" value="1"/>
</dbReference>
<dbReference type="GO" id="GO:0042392">
    <property type="term" value="F:sphingosine-1-phosphate phosphatase activity"/>
    <property type="evidence" value="ECO:0007669"/>
    <property type="project" value="TreeGrafter"/>
</dbReference>
<dbReference type="PANTHER" id="PTHR14969:SF13">
    <property type="entry name" value="AT30094P"/>
    <property type="match status" value="1"/>
</dbReference>
<organism evidence="3 4">
    <name type="scientific">Amedibacterium intestinale</name>
    <dbReference type="NCBI Taxonomy" id="2583452"/>
    <lineage>
        <taxon>Bacteria</taxon>
        <taxon>Bacillati</taxon>
        <taxon>Bacillota</taxon>
        <taxon>Erysipelotrichia</taxon>
        <taxon>Erysipelotrichales</taxon>
        <taxon>Erysipelotrichaceae</taxon>
        <taxon>Amedibacterium</taxon>
    </lineage>
</organism>
<feature type="transmembrane region" description="Helical" evidence="1">
    <location>
        <begin position="239"/>
        <end position="259"/>
    </location>
</feature>
<protein>
    <submittedName>
        <fullName evidence="3">Phosphatase PAP2 family protein</fullName>
    </submittedName>
</protein>
<feature type="transmembrane region" description="Helical" evidence="1">
    <location>
        <begin position="210"/>
        <end position="227"/>
    </location>
</feature>
<dbReference type="Pfam" id="PF01569">
    <property type="entry name" value="PAP2"/>
    <property type="match status" value="1"/>
</dbReference>
<dbReference type="KEGG" id="aarg:Aargi30884_27130"/>
<feature type="transmembrane region" description="Helical" evidence="1">
    <location>
        <begin position="78"/>
        <end position="97"/>
    </location>
</feature>
<keyword evidence="1" id="KW-0812">Transmembrane</keyword>
<feature type="transmembrane region" description="Helical" evidence="1">
    <location>
        <begin position="265"/>
        <end position="282"/>
    </location>
</feature>
<evidence type="ECO:0000313" key="4">
    <source>
        <dbReference type="Proteomes" id="UP000464754"/>
    </source>
</evidence>
<evidence type="ECO:0000259" key="2">
    <source>
        <dbReference type="SMART" id="SM00014"/>
    </source>
</evidence>
<dbReference type="InterPro" id="IPR036938">
    <property type="entry name" value="PAP2/HPO_sf"/>
</dbReference>
<reference evidence="4" key="1">
    <citation type="submission" date="2019-05" db="EMBL/GenBank/DDBJ databases">
        <title>Complete genome sequencing of Absiella argi strain JCM 30884.</title>
        <authorList>
            <person name="Sakamoto M."/>
            <person name="Murakami T."/>
            <person name="Mori H."/>
        </authorList>
    </citation>
    <scope>NUCLEOTIDE SEQUENCE [LARGE SCALE GENOMIC DNA]</scope>
    <source>
        <strain evidence="4">JCM 30884</strain>
    </source>
</reference>
<dbReference type="PANTHER" id="PTHR14969">
    <property type="entry name" value="SPHINGOSINE-1-PHOSPHATE PHOSPHOHYDROLASE"/>
    <property type="match status" value="1"/>
</dbReference>
<dbReference type="SMART" id="SM00014">
    <property type="entry name" value="acidPPc"/>
    <property type="match status" value="1"/>
</dbReference>
<keyword evidence="4" id="KW-1185">Reference proteome</keyword>
<dbReference type="EMBL" id="AP019695">
    <property type="protein sequence ID" value="BBK23810.1"/>
    <property type="molecule type" value="Genomic_DNA"/>
</dbReference>
<feature type="domain" description="Phosphatidic acid phosphatase type 2/haloperoxidase" evidence="2">
    <location>
        <begin position="142"/>
        <end position="278"/>
    </location>
</feature>
<name>A0A6N4TL76_9FIRM</name>
<sequence length="288" mass="32586">MESGFHKRNAILIAIVCFVCMLIGSFYDYQISSAVFNTDSWFGILGAAYGQMPVSLGLILSSVLLFSIMEKRMCIKSVLQGIACVLMCLLGAMQMWMEPMMYIPDMNMVFNTIINIVIIGGSSYLLLRYTKGRDQREVMRVVKFIIFVIFAQLILINIIKPLAARPRMRMLEVTPQAHFQNWWEFGTAQKTQLMAMLGIASEEFKSFPSGHTGSAAVLLAFSVLPLLHQDSKKAKQWFWIAVVVTILVAFSRIVMGAHFLSDVTMGFSVSFLCSFVGYRIFFKERKVK</sequence>
<proteinExistence type="predicted"/>
<feature type="transmembrane region" description="Helical" evidence="1">
    <location>
        <begin position="12"/>
        <end position="29"/>
    </location>
</feature>
<evidence type="ECO:0000313" key="3">
    <source>
        <dbReference type="EMBL" id="BBK23810.1"/>
    </source>
</evidence>
<feature type="transmembrane region" description="Helical" evidence="1">
    <location>
        <begin position="109"/>
        <end position="129"/>
    </location>
</feature>
<dbReference type="RefSeq" id="WP_163052458.1">
    <property type="nucleotide sequence ID" value="NZ_AP019695.1"/>
</dbReference>
<dbReference type="InterPro" id="IPR000326">
    <property type="entry name" value="PAP2/HPO"/>
</dbReference>
<keyword evidence="1" id="KW-1133">Transmembrane helix</keyword>